<accession>A0A6A4NC36</accession>
<keyword evidence="4" id="KW-1185">Reference proteome</keyword>
<sequence>MDVKYNQSVVSKLEEIVHKLKLEGYEPDLNQVLLDIEDHEKVNQVTLHFSEKMALAFGLLNIPQGIPIHIVKNLRICCDCHTFMRLFSKIYNLRIIIRDQNRFHHFAEGSCSCRNHW</sequence>
<evidence type="ECO:0000313" key="4">
    <source>
        <dbReference type="Proteomes" id="UP000447434"/>
    </source>
</evidence>
<evidence type="ECO:0000259" key="2">
    <source>
        <dbReference type="Pfam" id="PF14432"/>
    </source>
</evidence>
<evidence type="ECO:0000256" key="1">
    <source>
        <dbReference type="ARBA" id="ARBA00006643"/>
    </source>
</evidence>
<dbReference type="OrthoDB" id="185373at2759"/>
<dbReference type="Pfam" id="PF14432">
    <property type="entry name" value="DYW_deaminase"/>
    <property type="match status" value="1"/>
</dbReference>
<dbReference type="EMBL" id="WOCE01000061">
    <property type="protein sequence ID" value="KAE9584187.1"/>
    <property type="molecule type" value="Genomic_DNA"/>
</dbReference>
<comment type="similarity">
    <text evidence="1">Belongs to the PPR family. PCMP-H subfamily.</text>
</comment>
<dbReference type="GO" id="GO:0008270">
    <property type="term" value="F:zinc ion binding"/>
    <property type="evidence" value="ECO:0007669"/>
    <property type="project" value="InterPro"/>
</dbReference>
<dbReference type="Proteomes" id="UP000447434">
    <property type="component" value="Unassembled WGS sequence"/>
</dbReference>
<gene>
    <name evidence="3" type="ORF">Lalb_Chr00c36g0408751</name>
</gene>
<dbReference type="AlphaFoldDB" id="A0A6A4NC36"/>
<reference evidence="4" key="1">
    <citation type="journal article" date="2020" name="Nat. Commun.">
        <title>Genome sequence of the cluster root forming white lupin.</title>
        <authorList>
            <person name="Hufnagel B."/>
            <person name="Marques A."/>
            <person name="Soriano A."/>
            <person name="Marques L."/>
            <person name="Divol F."/>
            <person name="Doumas P."/>
            <person name="Sallet E."/>
            <person name="Mancinotti D."/>
            <person name="Carrere S."/>
            <person name="Marande W."/>
            <person name="Arribat S."/>
            <person name="Keller J."/>
            <person name="Huneau C."/>
            <person name="Blein T."/>
            <person name="Aime D."/>
            <person name="Laguerre M."/>
            <person name="Taylor J."/>
            <person name="Schubert V."/>
            <person name="Nelson M."/>
            <person name="Geu-Flores F."/>
            <person name="Crespi M."/>
            <person name="Gallardo-Guerrero K."/>
            <person name="Delaux P.-M."/>
            <person name="Salse J."/>
            <person name="Berges H."/>
            <person name="Guyot R."/>
            <person name="Gouzy J."/>
            <person name="Peret B."/>
        </authorList>
    </citation>
    <scope>NUCLEOTIDE SEQUENCE [LARGE SCALE GENOMIC DNA]</scope>
    <source>
        <strain evidence="4">cv. Amiga</strain>
    </source>
</reference>
<feature type="domain" description="DYW" evidence="2">
    <location>
        <begin position="24"/>
        <end position="117"/>
    </location>
</feature>
<name>A0A6A4NC36_LUPAL</name>
<organism evidence="3 4">
    <name type="scientific">Lupinus albus</name>
    <name type="common">White lupine</name>
    <name type="synonym">Lupinus termis</name>
    <dbReference type="NCBI Taxonomy" id="3870"/>
    <lineage>
        <taxon>Eukaryota</taxon>
        <taxon>Viridiplantae</taxon>
        <taxon>Streptophyta</taxon>
        <taxon>Embryophyta</taxon>
        <taxon>Tracheophyta</taxon>
        <taxon>Spermatophyta</taxon>
        <taxon>Magnoliopsida</taxon>
        <taxon>eudicotyledons</taxon>
        <taxon>Gunneridae</taxon>
        <taxon>Pentapetalae</taxon>
        <taxon>rosids</taxon>
        <taxon>fabids</taxon>
        <taxon>Fabales</taxon>
        <taxon>Fabaceae</taxon>
        <taxon>Papilionoideae</taxon>
        <taxon>50 kb inversion clade</taxon>
        <taxon>genistoids sensu lato</taxon>
        <taxon>core genistoids</taxon>
        <taxon>Genisteae</taxon>
        <taxon>Lupinus</taxon>
    </lineage>
</organism>
<proteinExistence type="inferred from homology"/>
<protein>
    <submittedName>
        <fullName evidence="3">Putative DYW domain-containing protein</fullName>
    </submittedName>
</protein>
<evidence type="ECO:0000313" key="3">
    <source>
        <dbReference type="EMBL" id="KAE9584187.1"/>
    </source>
</evidence>
<comment type="caution">
    <text evidence="3">The sequence shown here is derived from an EMBL/GenBank/DDBJ whole genome shotgun (WGS) entry which is preliminary data.</text>
</comment>
<dbReference type="InterPro" id="IPR032867">
    <property type="entry name" value="DYW_dom"/>
</dbReference>